<dbReference type="OMA" id="ACEAKHI"/>
<gene>
    <name evidence="1" type="ORF">WOLCODRAFT_153090</name>
</gene>
<proteinExistence type="predicted"/>
<accession>A0A2H3JYS8</accession>
<protein>
    <submittedName>
        <fullName evidence="1">Uncharacterized protein</fullName>
    </submittedName>
</protein>
<reference evidence="1 2" key="1">
    <citation type="journal article" date="2012" name="Science">
        <title>The Paleozoic origin of enzymatic lignin decomposition reconstructed from 31 fungal genomes.</title>
        <authorList>
            <person name="Floudas D."/>
            <person name="Binder M."/>
            <person name="Riley R."/>
            <person name="Barry K."/>
            <person name="Blanchette R.A."/>
            <person name="Henrissat B."/>
            <person name="Martinez A.T."/>
            <person name="Otillar R."/>
            <person name="Spatafora J.W."/>
            <person name="Yadav J.S."/>
            <person name="Aerts A."/>
            <person name="Benoit I."/>
            <person name="Boyd A."/>
            <person name="Carlson A."/>
            <person name="Copeland A."/>
            <person name="Coutinho P.M."/>
            <person name="de Vries R.P."/>
            <person name="Ferreira P."/>
            <person name="Findley K."/>
            <person name="Foster B."/>
            <person name="Gaskell J."/>
            <person name="Glotzer D."/>
            <person name="Gorecki P."/>
            <person name="Heitman J."/>
            <person name="Hesse C."/>
            <person name="Hori C."/>
            <person name="Igarashi K."/>
            <person name="Jurgens J.A."/>
            <person name="Kallen N."/>
            <person name="Kersten P."/>
            <person name="Kohler A."/>
            <person name="Kuees U."/>
            <person name="Kumar T.K.A."/>
            <person name="Kuo A."/>
            <person name="LaButti K."/>
            <person name="Larrondo L.F."/>
            <person name="Lindquist E."/>
            <person name="Ling A."/>
            <person name="Lombard V."/>
            <person name="Lucas S."/>
            <person name="Lundell T."/>
            <person name="Martin R."/>
            <person name="McLaughlin D.J."/>
            <person name="Morgenstern I."/>
            <person name="Morin E."/>
            <person name="Murat C."/>
            <person name="Nagy L.G."/>
            <person name="Nolan M."/>
            <person name="Ohm R.A."/>
            <person name="Patyshakuliyeva A."/>
            <person name="Rokas A."/>
            <person name="Ruiz-Duenas F.J."/>
            <person name="Sabat G."/>
            <person name="Salamov A."/>
            <person name="Samejima M."/>
            <person name="Schmutz J."/>
            <person name="Slot J.C."/>
            <person name="St John F."/>
            <person name="Stenlid J."/>
            <person name="Sun H."/>
            <person name="Sun S."/>
            <person name="Syed K."/>
            <person name="Tsang A."/>
            <person name="Wiebenga A."/>
            <person name="Young D."/>
            <person name="Pisabarro A."/>
            <person name="Eastwood D.C."/>
            <person name="Martin F."/>
            <person name="Cullen D."/>
            <person name="Grigoriev I.V."/>
            <person name="Hibbett D.S."/>
        </authorList>
    </citation>
    <scope>NUCLEOTIDE SEQUENCE [LARGE SCALE GENOMIC DNA]</scope>
    <source>
        <strain evidence="1 2">MD-104</strain>
    </source>
</reference>
<evidence type="ECO:0000313" key="2">
    <source>
        <dbReference type="Proteomes" id="UP000218811"/>
    </source>
</evidence>
<organism evidence="1 2">
    <name type="scientific">Wolfiporia cocos (strain MD-104)</name>
    <name type="common">Brown rot fungus</name>
    <dbReference type="NCBI Taxonomy" id="742152"/>
    <lineage>
        <taxon>Eukaryota</taxon>
        <taxon>Fungi</taxon>
        <taxon>Dikarya</taxon>
        <taxon>Basidiomycota</taxon>
        <taxon>Agaricomycotina</taxon>
        <taxon>Agaricomycetes</taxon>
        <taxon>Polyporales</taxon>
        <taxon>Phaeolaceae</taxon>
        <taxon>Wolfiporia</taxon>
    </lineage>
</organism>
<evidence type="ECO:0000313" key="1">
    <source>
        <dbReference type="EMBL" id="PCH43038.1"/>
    </source>
</evidence>
<dbReference type="OrthoDB" id="3235454at2759"/>
<dbReference type="Proteomes" id="UP000218811">
    <property type="component" value="Unassembled WGS sequence"/>
</dbReference>
<sequence>MAAVAQQMQSTWEKKRKEKETKYFQEMKASLDHCVSSDRILTRTTEFREAGDEMNALYEKFVMDCATVEDEIRKLWEQLLSEQRKLLTLAEQKHKRVMESENERERGQVQGMAIAKRAIEDFNKLVTSLREIDK</sequence>
<dbReference type="EMBL" id="KB468135">
    <property type="protein sequence ID" value="PCH43038.1"/>
    <property type="molecule type" value="Genomic_DNA"/>
</dbReference>
<dbReference type="AlphaFoldDB" id="A0A2H3JYS8"/>
<name>A0A2H3JYS8_WOLCO</name>
<keyword evidence="2" id="KW-1185">Reference proteome</keyword>